<protein>
    <recommendedName>
        <fullName evidence="2">Thioredoxin domain-containing protein</fullName>
    </recommendedName>
</protein>
<comment type="caution">
    <text evidence="1">The sequence shown here is derived from an EMBL/GenBank/DDBJ whole genome shotgun (WGS) entry which is preliminary data.</text>
</comment>
<proteinExistence type="predicted"/>
<accession>T0ZC58</accession>
<feature type="non-terminal residue" evidence="1">
    <location>
        <position position="161"/>
    </location>
</feature>
<dbReference type="AlphaFoldDB" id="T0ZC58"/>
<organism evidence="1">
    <name type="scientific">mine drainage metagenome</name>
    <dbReference type="NCBI Taxonomy" id="410659"/>
    <lineage>
        <taxon>unclassified sequences</taxon>
        <taxon>metagenomes</taxon>
        <taxon>ecological metagenomes</taxon>
    </lineage>
</organism>
<reference evidence="1" key="1">
    <citation type="submission" date="2013-08" db="EMBL/GenBank/DDBJ databases">
        <authorList>
            <person name="Mendez C."/>
            <person name="Richter M."/>
            <person name="Ferrer M."/>
            <person name="Sanchez J."/>
        </authorList>
    </citation>
    <scope>NUCLEOTIDE SEQUENCE</scope>
</reference>
<gene>
    <name evidence="1" type="ORF">B2A_10250</name>
</gene>
<dbReference type="Gene3D" id="3.40.30.10">
    <property type="entry name" value="Glutaredoxin"/>
    <property type="match status" value="1"/>
</dbReference>
<feature type="non-terminal residue" evidence="1">
    <location>
        <position position="1"/>
    </location>
</feature>
<evidence type="ECO:0000313" key="1">
    <source>
        <dbReference type="EMBL" id="EQD42648.1"/>
    </source>
</evidence>
<dbReference type="InterPro" id="IPR036249">
    <property type="entry name" value="Thioredoxin-like_sf"/>
</dbReference>
<name>T0ZC58_9ZZZZ</name>
<reference evidence="1" key="2">
    <citation type="journal article" date="2014" name="ISME J.">
        <title>Microbial stratification in low pH oxic and suboxic macroscopic growths along an acid mine drainage.</title>
        <authorList>
            <person name="Mendez-Garcia C."/>
            <person name="Mesa V."/>
            <person name="Sprenger R.R."/>
            <person name="Richter M."/>
            <person name="Diez M.S."/>
            <person name="Solano J."/>
            <person name="Bargiela R."/>
            <person name="Golyshina O.V."/>
            <person name="Manteca A."/>
            <person name="Ramos J.L."/>
            <person name="Gallego J.R."/>
            <person name="Llorente I."/>
            <person name="Martins Dos Santos V.A."/>
            <person name="Jensen O.N."/>
            <person name="Pelaez A.I."/>
            <person name="Sanchez J."/>
            <person name="Ferrer M."/>
        </authorList>
    </citation>
    <scope>NUCLEOTIDE SEQUENCE</scope>
</reference>
<dbReference type="EMBL" id="AUZZ01007396">
    <property type="protein sequence ID" value="EQD42648.1"/>
    <property type="molecule type" value="Genomic_DNA"/>
</dbReference>
<evidence type="ECO:0008006" key="2">
    <source>
        <dbReference type="Google" id="ProtNLM"/>
    </source>
</evidence>
<dbReference type="SUPFAM" id="SSF52833">
    <property type="entry name" value="Thioredoxin-like"/>
    <property type="match status" value="1"/>
</dbReference>
<sequence length="161" mass="16416">RRRSPPLTSPLTRFHRRRRSGARSMALTTLGGEATTLGRLLNEDGPTLLLFLAPGCGACRSLLTLLSGGQVSPGAPPLIVAAPPAAAADDELMGALAGVSAIVSDDGHLAKRFGVTGTPTAVELDPAGRSLRAVVGAAEVSALLGRRDRAEPLGIPDALPD</sequence>